<comment type="subcellular location">
    <subcellularLocation>
        <location evidence="1">Cell membrane</location>
        <topology evidence="1">Peripheral membrane protein</topology>
    </subcellularLocation>
</comment>
<dbReference type="GO" id="GO:0016887">
    <property type="term" value="F:ATP hydrolysis activity"/>
    <property type="evidence" value="ECO:0007669"/>
    <property type="project" value="InterPro"/>
</dbReference>
<dbReference type="GO" id="GO:0005524">
    <property type="term" value="F:ATP binding"/>
    <property type="evidence" value="ECO:0007669"/>
    <property type="project" value="UniProtKB-KW"/>
</dbReference>
<dbReference type="InterPro" id="IPR017871">
    <property type="entry name" value="ABC_transporter-like_CS"/>
</dbReference>
<keyword evidence="6" id="KW-0067">ATP-binding</keyword>
<keyword evidence="2" id="KW-0813">Transport</keyword>
<dbReference type="NCBIfam" id="TIGR01727">
    <property type="entry name" value="oligo_HPY"/>
    <property type="match status" value="1"/>
</dbReference>
<dbReference type="EMBL" id="UINC01007774">
    <property type="protein sequence ID" value="SVA35025.1"/>
    <property type="molecule type" value="Genomic_DNA"/>
</dbReference>
<dbReference type="AlphaFoldDB" id="A0A381V3U4"/>
<dbReference type="PROSITE" id="PS50893">
    <property type="entry name" value="ABC_TRANSPORTER_2"/>
    <property type="match status" value="1"/>
</dbReference>
<evidence type="ECO:0000256" key="8">
    <source>
        <dbReference type="ARBA" id="ARBA00023136"/>
    </source>
</evidence>
<keyword evidence="3" id="KW-1003">Cell membrane</keyword>
<keyword evidence="7" id="KW-1278">Translocase</keyword>
<evidence type="ECO:0000256" key="7">
    <source>
        <dbReference type="ARBA" id="ARBA00022967"/>
    </source>
</evidence>
<evidence type="ECO:0000259" key="9">
    <source>
        <dbReference type="PROSITE" id="PS50893"/>
    </source>
</evidence>
<evidence type="ECO:0000256" key="2">
    <source>
        <dbReference type="ARBA" id="ARBA00022448"/>
    </source>
</evidence>
<evidence type="ECO:0000256" key="3">
    <source>
        <dbReference type="ARBA" id="ARBA00022475"/>
    </source>
</evidence>
<dbReference type="InterPro" id="IPR027417">
    <property type="entry name" value="P-loop_NTPase"/>
</dbReference>
<gene>
    <name evidence="10" type="ORF">METZ01_LOCUS87879</name>
</gene>
<dbReference type="GO" id="GO:0015833">
    <property type="term" value="P:peptide transport"/>
    <property type="evidence" value="ECO:0007669"/>
    <property type="project" value="InterPro"/>
</dbReference>
<evidence type="ECO:0000256" key="5">
    <source>
        <dbReference type="ARBA" id="ARBA00022741"/>
    </source>
</evidence>
<dbReference type="SUPFAM" id="SSF52540">
    <property type="entry name" value="P-loop containing nucleoside triphosphate hydrolases"/>
    <property type="match status" value="1"/>
</dbReference>
<dbReference type="SMART" id="SM00382">
    <property type="entry name" value="AAA"/>
    <property type="match status" value="1"/>
</dbReference>
<keyword evidence="8" id="KW-0472">Membrane</keyword>
<keyword evidence="5" id="KW-0547">Nucleotide-binding</keyword>
<dbReference type="InterPro" id="IPR013563">
    <property type="entry name" value="Oligopep_ABC_C"/>
</dbReference>
<evidence type="ECO:0000256" key="4">
    <source>
        <dbReference type="ARBA" id="ARBA00022519"/>
    </source>
</evidence>
<dbReference type="GO" id="GO:0005886">
    <property type="term" value="C:plasma membrane"/>
    <property type="evidence" value="ECO:0007669"/>
    <property type="project" value="UniProtKB-SubCell"/>
</dbReference>
<keyword evidence="4" id="KW-0997">Cell inner membrane</keyword>
<dbReference type="InterPro" id="IPR050388">
    <property type="entry name" value="ABC_Ni/Peptide_Import"/>
</dbReference>
<dbReference type="Pfam" id="PF00005">
    <property type="entry name" value="ABC_tran"/>
    <property type="match status" value="1"/>
</dbReference>
<feature type="domain" description="ABC transporter" evidence="9">
    <location>
        <begin position="1"/>
        <end position="247"/>
    </location>
</feature>
<dbReference type="CDD" id="cd03257">
    <property type="entry name" value="ABC_NikE_OppD_transporters"/>
    <property type="match status" value="1"/>
</dbReference>
<sequence length="308" mass="33198">MEVEGLTVGLVGSPYPILREVSFSVEPGEILALVGESGSGKTMAALATMGLLPLGIEMTDGEARLEGQSMVDPEGRVARTAAQISMIFQHPVGALNPTMRVGHQVGRVIQINQELGRTEALEAAVEMLGHVGIPGPERVARNFPHQLSGGMCQRIMIAMAVACRPRILIADEPTTALDVTVQAQIFDLIKSLASEIGCGVVFITHDLGAVAEMADRVAVMYGGQVMEESPVRELLADPRHPYTRYLLESITHEVDHRVEDIGVDFALRGCRFGHRCLSAHGECNQFPPLLEISPGRSASCFLQLEEPT</sequence>
<proteinExistence type="predicted"/>
<evidence type="ECO:0000256" key="6">
    <source>
        <dbReference type="ARBA" id="ARBA00022840"/>
    </source>
</evidence>
<dbReference type="PANTHER" id="PTHR43297">
    <property type="entry name" value="OLIGOPEPTIDE TRANSPORT ATP-BINDING PROTEIN APPD"/>
    <property type="match status" value="1"/>
</dbReference>
<dbReference type="Gene3D" id="3.40.50.300">
    <property type="entry name" value="P-loop containing nucleotide triphosphate hydrolases"/>
    <property type="match status" value="1"/>
</dbReference>
<name>A0A381V3U4_9ZZZZ</name>
<dbReference type="PANTHER" id="PTHR43297:SF14">
    <property type="entry name" value="ATPASE AAA-TYPE CORE DOMAIN-CONTAINING PROTEIN"/>
    <property type="match status" value="1"/>
</dbReference>
<reference evidence="10" key="1">
    <citation type="submission" date="2018-05" db="EMBL/GenBank/DDBJ databases">
        <authorList>
            <person name="Lanie J.A."/>
            <person name="Ng W.-L."/>
            <person name="Kazmierczak K.M."/>
            <person name="Andrzejewski T.M."/>
            <person name="Davidsen T.M."/>
            <person name="Wayne K.J."/>
            <person name="Tettelin H."/>
            <person name="Glass J.I."/>
            <person name="Rusch D."/>
            <person name="Podicherti R."/>
            <person name="Tsui H.-C.T."/>
            <person name="Winkler M.E."/>
        </authorList>
    </citation>
    <scope>NUCLEOTIDE SEQUENCE</scope>
</reference>
<dbReference type="InterPro" id="IPR003593">
    <property type="entry name" value="AAA+_ATPase"/>
</dbReference>
<protein>
    <recommendedName>
        <fullName evidence="9">ABC transporter domain-containing protein</fullName>
    </recommendedName>
</protein>
<evidence type="ECO:0000313" key="10">
    <source>
        <dbReference type="EMBL" id="SVA35025.1"/>
    </source>
</evidence>
<dbReference type="FunFam" id="3.40.50.300:FF:000016">
    <property type="entry name" value="Oligopeptide ABC transporter ATP-binding component"/>
    <property type="match status" value="1"/>
</dbReference>
<evidence type="ECO:0000256" key="1">
    <source>
        <dbReference type="ARBA" id="ARBA00004202"/>
    </source>
</evidence>
<organism evidence="10">
    <name type="scientific">marine metagenome</name>
    <dbReference type="NCBI Taxonomy" id="408172"/>
    <lineage>
        <taxon>unclassified sequences</taxon>
        <taxon>metagenomes</taxon>
        <taxon>ecological metagenomes</taxon>
    </lineage>
</organism>
<dbReference type="InterPro" id="IPR003439">
    <property type="entry name" value="ABC_transporter-like_ATP-bd"/>
</dbReference>
<accession>A0A381V3U4</accession>
<dbReference type="Pfam" id="PF08352">
    <property type="entry name" value="oligo_HPY"/>
    <property type="match status" value="1"/>
</dbReference>
<dbReference type="PROSITE" id="PS00211">
    <property type="entry name" value="ABC_TRANSPORTER_1"/>
    <property type="match status" value="1"/>
</dbReference>